<evidence type="ECO:0000313" key="3">
    <source>
        <dbReference type="Proteomes" id="UP000702954"/>
    </source>
</evidence>
<sequence>MQKTKQVLQTYVPCDKIKQTDVPNKCLKKKGEEESDAGTDTRKIRDTKEYDHTADRKNFWDSSGTLWWAEVTI</sequence>
<name>A0ABQ0QZT3_9FIRM</name>
<feature type="region of interest" description="Disordered" evidence="1">
    <location>
        <begin position="28"/>
        <end position="48"/>
    </location>
</feature>
<keyword evidence="3" id="KW-1185">Reference proteome</keyword>
<organism evidence="2 3">
    <name type="scientific">Faecalimonas umbilicata</name>
    <dbReference type="NCBI Taxonomy" id="1912855"/>
    <lineage>
        <taxon>Bacteria</taxon>
        <taxon>Bacillati</taxon>
        <taxon>Bacillota</taxon>
        <taxon>Clostridia</taxon>
        <taxon>Lachnospirales</taxon>
        <taxon>Lachnospiraceae</taxon>
        <taxon>Faecalimonas</taxon>
    </lineage>
</organism>
<accession>A0ABQ0QZT3</accession>
<feature type="compositionally biased region" description="Basic and acidic residues" evidence="1">
    <location>
        <begin position="39"/>
        <end position="48"/>
    </location>
</feature>
<dbReference type="EMBL" id="BHEO01000008">
    <property type="protein sequence ID" value="GBU05882.1"/>
    <property type="molecule type" value="Genomic_DNA"/>
</dbReference>
<gene>
    <name evidence="2" type="ORF">FAEUMB_24230</name>
</gene>
<evidence type="ECO:0000313" key="2">
    <source>
        <dbReference type="EMBL" id="GBU05882.1"/>
    </source>
</evidence>
<protein>
    <submittedName>
        <fullName evidence="2">Uncharacterized protein</fullName>
    </submittedName>
</protein>
<reference evidence="2 3" key="1">
    <citation type="journal article" date="2018" name="Int. J. Syst. Evol. Microbiol.">
        <title>Draft Genome Sequence of Faecalimonas umbilicata JCM 30896T, an Acetate-Producing Bacterium Isolated from Human Feces.</title>
        <authorList>
            <person name="Sakamoto M."/>
            <person name="Ikeyama N."/>
            <person name="Yuki M."/>
            <person name="Ohkuma M."/>
        </authorList>
    </citation>
    <scope>NUCLEOTIDE SEQUENCE [LARGE SCALE GENOMIC DNA]</scope>
    <source>
        <strain evidence="2 3">EGH7</strain>
    </source>
</reference>
<comment type="caution">
    <text evidence="2">The sequence shown here is derived from an EMBL/GenBank/DDBJ whole genome shotgun (WGS) entry which is preliminary data.</text>
</comment>
<dbReference type="Proteomes" id="UP000702954">
    <property type="component" value="Unassembled WGS sequence"/>
</dbReference>
<evidence type="ECO:0000256" key="1">
    <source>
        <dbReference type="SAM" id="MobiDB-lite"/>
    </source>
</evidence>
<proteinExistence type="predicted"/>